<dbReference type="Proteomes" id="UP000439903">
    <property type="component" value="Unassembled WGS sequence"/>
</dbReference>
<feature type="compositionally biased region" description="Polar residues" evidence="1">
    <location>
        <begin position="27"/>
        <end position="38"/>
    </location>
</feature>
<dbReference type="EMBL" id="WTPW01002978">
    <property type="protein sequence ID" value="KAF0358152.1"/>
    <property type="molecule type" value="Genomic_DNA"/>
</dbReference>
<sequence>MTIHKFKNETPASIGKKLEHKPKKQKQSSYSIIMMTTNKNRDVKRSKSLPPIHLNSLQSHNSHHVSFSSQLFEEPEDLETVFTTYIDTLLNGKRGNGSLFDEGNLNSDYTTGTCILRD</sequence>
<gene>
    <name evidence="2" type="ORF">F8M41_014476</name>
</gene>
<keyword evidence="3" id="KW-1185">Reference proteome</keyword>
<feature type="region of interest" description="Disordered" evidence="1">
    <location>
        <begin position="1"/>
        <end position="60"/>
    </location>
</feature>
<dbReference type="AlphaFoldDB" id="A0A8H3ZZU9"/>
<protein>
    <submittedName>
        <fullName evidence="2">Uncharacterized protein</fullName>
    </submittedName>
</protein>
<proteinExistence type="predicted"/>
<evidence type="ECO:0000256" key="1">
    <source>
        <dbReference type="SAM" id="MobiDB-lite"/>
    </source>
</evidence>
<evidence type="ECO:0000313" key="3">
    <source>
        <dbReference type="Proteomes" id="UP000439903"/>
    </source>
</evidence>
<name>A0A8H3ZZU9_GIGMA</name>
<reference evidence="2 3" key="1">
    <citation type="journal article" date="2019" name="Environ. Microbiol.">
        <title>At the nexus of three kingdoms: the genome of the mycorrhizal fungus Gigaspora margarita provides insights into plant, endobacterial and fungal interactions.</title>
        <authorList>
            <person name="Venice F."/>
            <person name="Ghignone S."/>
            <person name="Salvioli di Fossalunga A."/>
            <person name="Amselem J."/>
            <person name="Novero M."/>
            <person name="Xianan X."/>
            <person name="Sedzielewska Toro K."/>
            <person name="Morin E."/>
            <person name="Lipzen A."/>
            <person name="Grigoriev I.V."/>
            <person name="Henrissat B."/>
            <person name="Martin F.M."/>
            <person name="Bonfante P."/>
        </authorList>
    </citation>
    <scope>NUCLEOTIDE SEQUENCE [LARGE SCALE GENOMIC DNA]</scope>
    <source>
        <strain evidence="2 3">BEG34</strain>
    </source>
</reference>
<comment type="caution">
    <text evidence="2">The sequence shown here is derived from an EMBL/GenBank/DDBJ whole genome shotgun (WGS) entry which is preliminary data.</text>
</comment>
<accession>A0A8H3ZZU9</accession>
<organism evidence="2 3">
    <name type="scientific">Gigaspora margarita</name>
    <dbReference type="NCBI Taxonomy" id="4874"/>
    <lineage>
        <taxon>Eukaryota</taxon>
        <taxon>Fungi</taxon>
        <taxon>Fungi incertae sedis</taxon>
        <taxon>Mucoromycota</taxon>
        <taxon>Glomeromycotina</taxon>
        <taxon>Glomeromycetes</taxon>
        <taxon>Diversisporales</taxon>
        <taxon>Gigasporaceae</taxon>
        <taxon>Gigaspora</taxon>
    </lineage>
</organism>
<evidence type="ECO:0000313" key="2">
    <source>
        <dbReference type="EMBL" id="KAF0358152.1"/>
    </source>
</evidence>